<organism evidence="1 2">
    <name type="scientific">Thalassovita taeanensis</name>
    <dbReference type="NCBI Taxonomy" id="657014"/>
    <lineage>
        <taxon>Bacteria</taxon>
        <taxon>Pseudomonadati</taxon>
        <taxon>Pseudomonadota</taxon>
        <taxon>Alphaproteobacteria</taxon>
        <taxon>Rhodobacterales</taxon>
        <taxon>Roseobacteraceae</taxon>
        <taxon>Thalassovita</taxon>
    </lineage>
</organism>
<sequence length="161" mass="18388">MTYPAPFVSSYMEVKKDWIDFNGHLNMAFYGVLFDQGADQAFSLMGFGPEYAQTQRHTTYAAEFHICYVRELHLGDRVRASFQMLDHDDRKFHFYQELWHEDGWLAATGEGLSLHIDMSGPRVAPYPPEIAVKVAQMQAAHADLPVSERVGRPIGIRRKPA</sequence>
<evidence type="ECO:0000313" key="2">
    <source>
        <dbReference type="Proteomes" id="UP000198634"/>
    </source>
</evidence>
<dbReference type="CDD" id="cd00586">
    <property type="entry name" value="4HBT"/>
    <property type="match status" value="1"/>
</dbReference>
<evidence type="ECO:0000313" key="1">
    <source>
        <dbReference type="EMBL" id="SEQ37702.1"/>
    </source>
</evidence>
<proteinExistence type="predicted"/>
<dbReference type="RefSeq" id="WP_090269807.1">
    <property type="nucleotide sequence ID" value="NZ_FOEP01000006.1"/>
</dbReference>
<dbReference type="AlphaFoldDB" id="A0A1H9FIG6"/>
<dbReference type="InterPro" id="IPR029069">
    <property type="entry name" value="HotDog_dom_sf"/>
</dbReference>
<dbReference type="SUPFAM" id="SSF54637">
    <property type="entry name" value="Thioesterase/thiol ester dehydrase-isomerase"/>
    <property type="match status" value="1"/>
</dbReference>
<accession>A0A1H9FIG6</accession>
<dbReference type="OrthoDB" id="9803287at2"/>
<keyword evidence="2" id="KW-1185">Reference proteome</keyword>
<name>A0A1H9FIG6_9RHOB</name>
<dbReference type="Pfam" id="PF13279">
    <property type="entry name" value="4HBT_2"/>
    <property type="match status" value="1"/>
</dbReference>
<gene>
    <name evidence="1" type="ORF">SAMN04488092_106106</name>
</gene>
<dbReference type="Gene3D" id="3.10.129.10">
    <property type="entry name" value="Hotdog Thioesterase"/>
    <property type="match status" value="1"/>
</dbReference>
<reference evidence="1 2" key="1">
    <citation type="submission" date="2016-10" db="EMBL/GenBank/DDBJ databases">
        <authorList>
            <person name="de Groot N.N."/>
        </authorList>
    </citation>
    <scope>NUCLEOTIDE SEQUENCE [LARGE SCALE GENOMIC DNA]</scope>
    <source>
        <strain evidence="1 2">DSM 22007</strain>
    </source>
</reference>
<dbReference type="Proteomes" id="UP000198634">
    <property type="component" value="Unassembled WGS sequence"/>
</dbReference>
<dbReference type="STRING" id="657014.SAMN04488092_106106"/>
<protein>
    <submittedName>
        <fullName evidence="1">(3S)-malyl-CoA thioesterase</fullName>
    </submittedName>
</protein>
<dbReference type="EMBL" id="FOEP01000006">
    <property type="protein sequence ID" value="SEQ37702.1"/>
    <property type="molecule type" value="Genomic_DNA"/>
</dbReference>